<comment type="caution">
    <text evidence="8">The sequence shown here is derived from an EMBL/GenBank/DDBJ whole genome shotgun (WGS) entry which is preliminary data.</text>
</comment>
<keyword evidence="3 6" id="KW-1133">Transmembrane helix</keyword>
<proteinExistence type="predicted"/>
<evidence type="ECO:0000256" key="2">
    <source>
        <dbReference type="ARBA" id="ARBA00022692"/>
    </source>
</evidence>
<feature type="compositionally biased region" description="Gly residues" evidence="5">
    <location>
        <begin position="13"/>
        <end position="24"/>
    </location>
</feature>
<feature type="transmembrane region" description="Helical" evidence="6">
    <location>
        <begin position="324"/>
        <end position="342"/>
    </location>
</feature>
<keyword evidence="9" id="KW-1185">Reference proteome</keyword>
<name>A0ABN9PYG5_9DINO</name>
<dbReference type="Proteomes" id="UP001189429">
    <property type="component" value="Unassembled WGS sequence"/>
</dbReference>
<dbReference type="Gene3D" id="1.10.287.70">
    <property type="match status" value="1"/>
</dbReference>
<sequence length="801" mass="89541">MLAALRGASLRDGAGGPAPAGRAGGSARDARVGSFEARLVEELAELRGRLLASFESSLAAPASPQEALNGSALGRAAEYEQPLSDDDEDLWPEARADQATDAPAVHHVDNSCVQRRHSLGSNLEMASPLNFGDDGPLPNWQARWARLVVKLTQASNNGETSIADLTVKVLTRESSFGDEAAEEAWVAHPEWLSSVPSLQTLDRGRSSSFAMSLVDKADADDEYATDHPAGLEARARLLRRLVVHPDSNTRFVWTFFGALLLLYDSVTIPLEAVDLITGHLQALVILSFVYWTLDVLFHAICGYATDHGVEMQIHKTVSRYARTWMPLDIGVLILDAAFTFLLKGLHSSARTVVLLRLLRLVRLVRLHKWLLVFESFMRGNTSKFFDLVIKIGQLMLLIVVMCHYIACIWYGLGAEAAGSSDLGPGPRDSWLDQVGVKDDRLLSYTMAFHWSITQFTPATNNIVPVSTIERVFAIVVVLWGMLAFSVFLSSITSTVNELKTLNTARTRERFRLVQFIKSKRIHSSLGTLMLTLFDMDYNRKTRTLIEEDLPMLKQLPESVRIRMHREYFMPYLKAHCMLGRIFHSDKRLFLRISHEAMSDHRYMARQEVFLDGVDTRYAFVVVMGLLMYHKGQGAEGLMDTSRDNLHREHAVRDFGSVRPVRPDAWLAEGSMWLSWAHRGSLVASSCAELLKLNCEVMRQIVRKEGGGMMACMRCCAILFAHELTLAGEDVSDLTMHKEVLQRMALRALRFCQMDIHADEEQQEEAPDSPKIPAAVANQIARTGRWVSRNWQRGMLGHGAAG</sequence>
<evidence type="ECO:0000313" key="8">
    <source>
        <dbReference type="EMBL" id="CAK0798364.1"/>
    </source>
</evidence>
<feature type="region of interest" description="Disordered" evidence="5">
    <location>
        <begin position="1"/>
        <end position="29"/>
    </location>
</feature>
<dbReference type="PANTHER" id="PTHR10217:SF435">
    <property type="entry name" value="POTASSIUM VOLTAGE-GATED CHANNEL PROTEIN EAG"/>
    <property type="match status" value="1"/>
</dbReference>
<feature type="domain" description="Ion transport" evidence="7">
    <location>
        <begin position="251"/>
        <end position="499"/>
    </location>
</feature>
<evidence type="ECO:0000259" key="7">
    <source>
        <dbReference type="Pfam" id="PF00520"/>
    </source>
</evidence>
<gene>
    <name evidence="8" type="ORF">PCOR1329_LOCUS7136</name>
</gene>
<feature type="transmembrane region" description="Helical" evidence="6">
    <location>
        <begin position="251"/>
        <end position="270"/>
    </location>
</feature>
<dbReference type="PANTHER" id="PTHR10217">
    <property type="entry name" value="VOLTAGE AND LIGAND GATED POTASSIUM CHANNEL"/>
    <property type="match status" value="1"/>
</dbReference>
<keyword evidence="4 6" id="KW-0472">Membrane</keyword>
<evidence type="ECO:0000256" key="6">
    <source>
        <dbReference type="SAM" id="Phobius"/>
    </source>
</evidence>
<organism evidence="8 9">
    <name type="scientific">Prorocentrum cordatum</name>
    <dbReference type="NCBI Taxonomy" id="2364126"/>
    <lineage>
        <taxon>Eukaryota</taxon>
        <taxon>Sar</taxon>
        <taxon>Alveolata</taxon>
        <taxon>Dinophyceae</taxon>
        <taxon>Prorocentrales</taxon>
        <taxon>Prorocentraceae</taxon>
        <taxon>Prorocentrum</taxon>
    </lineage>
</organism>
<feature type="transmembrane region" description="Helical" evidence="6">
    <location>
        <begin position="471"/>
        <end position="491"/>
    </location>
</feature>
<accession>A0ABN9PYG5</accession>
<evidence type="ECO:0000256" key="1">
    <source>
        <dbReference type="ARBA" id="ARBA00004141"/>
    </source>
</evidence>
<feature type="transmembrane region" description="Helical" evidence="6">
    <location>
        <begin position="387"/>
        <end position="412"/>
    </location>
</feature>
<keyword evidence="2 6" id="KW-0812">Transmembrane</keyword>
<evidence type="ECO:0000313" key="9">
    <source>
        <dbReference type="Proteomes" id="UP001189429"/>
    </source>
</evidence>
<dbReference type="EMBL" id="CAUYUJ010001926">
    <property type="protein sequence ID" value="CAK0798364.1"/>
    <property type="molecule type" value="Genomic_DNA"/>
</dbReference>
<protein>
    <recommendedName>
        <fullName evidence="7">Ion transport domain-containing protein</fullName>
    </recommendedName>
</protein>
<evidence type="ECO:0000256" key="4">
    <source>
        <dbReference type="ARBA" id="ARBA00023136"/>
    </source>
</evidence>
<comment type="subcellular location">
    <subcellularLocation>
        <location evidence="1">Membrane</location>
        <topology evidence="1">Multi-pass membrane protein</topology>
    </subcellularLocation>
</comment>
<evidence type="ECO:0000256" key="3">
    <source>
        <dbReference type="ARBA" id="ARBA00022989"/>
    </source>
</evidence>
<feature type="transmembrane region" description="Helical" evidence="6">
    <location>
        <begin position="282"/>
        <end position="304"/>
    </location>
</feature>
<dbReference type="InterPro" id="IPR050818">
    <property type="entry name" value="KCNH_animal-type"/>
</dbReference>
<evidence type="ECO:0000256" key="5">
    <source>
        <dbReference type="SAM" id="MobiDB-lite"/>
    </source>
</evidence>
<dbReference type="SUPFAM" id="SSF81324">
    <property type="entry name" value="Voltage-gated potassium channels"/>
    <property type="match status" value="1"/>
</dbReference>
<dbReference type="InterPro" id="IPR005821">
    <property type="entry name" value="Ion_trans_dom"/>
</dbReference>
<dbReference type="Pfam" id="PF00520">
    <property type="entry name" value="Ion_trans"/>
    <property type="match status" value="1"/>
</dbReference>
<reference evidence="8" key="1">
    <citation type="submission" date="2023-10" db="EMBL/GenBank/DDBJ databases">
        <authorList>
            <person name="Chen Y."/>
            <person name="Shah S."/>
            <person name="Dougan E. K."/>
            <person name="Thang M."/>
            <person name="Chan C."/>
        </authorList>
    </citation>
    <scope>NUCLEOTIDE SEQUENCE [LARGE SCALE GENOMIC DNA]</scope>
</reference>